<comment type="similarity">
    <text evidence="1 3">Belongs to the short-chain dehydrogenases/reductases (SDR) family.</text>
</comment>
<dbReference type="AlphaFoldDB" id="B8HZ83"/>
<dbReference type="InterPro" id="IPR002347">
    <property type="entry name" value="SDR_fam"/>
</dbReference>
<dbReference type="Gene3D" id="3.40.50.720">
    <property type="entry name" value="NAD(P)-binding Rossmann-like Domain"/>
    <property type="match status" value="1"/>
</dbReference>
<dbReference type="PRINTS" id="PR00080">
    <property type="entry name" value="SDRFAMILY"/>
</dbReference>
<dbReference type="PANTHER" id="PTHR44169:SF6">
    <property type="entry name" value="NADPH-DEPENDENT 1-ACYLDIHYDROXYACETONE PHOSPHATE REDUCTASE"/>
    <property type="match status" value="1"/>
</dbReference>
<proteinExistence type="inferred from homology"/>
<dbReference type="eggNOG" id="COG1028">
    <property type="taxonomic scope" value="Bacteria"/>
</dbReference>
<dbReference type="Pfam" id="PF00106">
    <property type="entry name" value="adh_short"/>
    <property type="match status" value="1"/>
</dbReference>
<dbReference type="EMBL" id="CP001346">
    <property type="protein sequence ID" value="ACL47731.1"/>
    <property type="molecule type" value="Genomic_DNA"/>
</dbReference>
<sequence>MQVQGSIALVTGANGGIGQYYIQGLQTAGASRIYAGVRNPDSLKDIVATDPDRIIPIPLDITDEASVQAAAETYSDVNLLINNAGVGFNQRLVADLNFDKVRSEIEVNYLGTLRMCLAFAPVLKANGGGAIVNMLTMLAKVNFPLNASYCASKAAALLATQGIRAELASQKTLVVGVMPGTVDTKMSKDFPPPKVAPEEVVRAALQAVIDGVEDVYPGEQAQEMQAQLLQDPKAVEKWMAGILAS</sequence>
<dbReference type="HOGENOM" id="CLU_010194_2_6_3"/>
<dbReference type="GO" id="GO:0016491">
    <property type="term" value="F:oxidoreductase activity"/>
    <property type="evidence" value="ECO:0007669"/>
    <property type="project" value="UniProtKB-KW"/>
</dbReference>
<dbReference type="OrthoDB" id="9793325at2"/>
<gene>
    <name evidence="4" type="ordered locus">Cyan7425_0014</name>
</gene>
<dbReference type="InterPro" id="IPR036291">
    <property type="entry name" value="NAD(P)-bd_dom_sf"/>
</dbReference>
<reference evidence="4" key="1">
    <citation type="submission" date="2009-01" db="EMBL/GenBank/DDBJ databases">
        <title>Complete sequence of plasmid2 Cyanothece sp. PCC 7425.</title>
        <authorList>
            <consortium name="US DOE Joint Genome Institute"/>
            <person name="Lucas S."/>
            <person name="Copeland A."/>
            <person name="Lapidus A."/>
            <person name="Glavina del Rio T."/>
            <person name="Dalin E."/>
            <person name="Tice H."/>
            <person name="Bruce D."/>
            <person name="Goodwin L."/>
            <person name="Pitluck S."/>
            <person name="Sims D."/>
            <person name="Meineke L."/>
            <person name="Brettin T."/>
            <person name="Detter J.C."/>
            <person name="Han C."/>
            <person name="Larimer F."/>
            <person name="Land M."/>
            <person name="Hauser L."/>
            <person name="Kyrpides N."/>
            <person name="Ovchinnikova G."/>
            <person name="Liberton M."/>
            <person name="Stoeckel J."/>
            <person name="Banerjee A."/>
            <person name="Singh A."/>
            <person name="Page L."/>
            <person name="Sato H."/>
            <person name="Zhao L."/>
            <person name="Sherman L."/>
            <person name="Pakrasi H."/>
            <person name="Richardson P."/>
        </authorList>
    </citation>
    <scope>NUCLEOTIDE SEQUENCE</scope>
    <source>
        <strain evidence="4">PCC 7425</strain>
        <plasmid evidence="4">pP742502</plasmid>
    </source>
</reference>
<geneLocation type="plasmid" evidence="4">
    <name>pP742502</name>
</geneLocation>
<name>B8HZ83_CYAP4</name>
<evidence type="ECO:0000313" key="4">
    <source>
        <dbReference type="EMBL" id="ACL47731.1"/>
    </source>
</evidence>
<dbReference type="NCBIfam" id="NF006118">
    <property type="entry name" value="PRK08264.1-4"/>
    <property type="match status" value="1"/>
</dbReference>
<dbReference type="PANTHER" id="PTHR44169">
    <property type="entry name" value="NADPH-DEPENDENT 1-ACYLDIHYDROXYACETONE PHOSPHATE REDUCTASE"/>
    <property type="match status" value="1"/>
</dbReference>
<dbReference type="KEGG" id="cyn:Cyan7425_0014"/>
<keyword evidence="4" id="KW-0614">Plasmid</keyword>
<keyword evidence="2" id="KW-0560">Oxidoreductase</keyword>
<evidence type="ECO:0000256" key="2">
    <source>
        <dbReference type="ARBA" id="ARBA00023002"/>
    </source>
</evidence>
<organism evidence="4">
    <name type="scientific">Cyanothece sp. (strain PCC 7425 / ATCC 29141)</name>
    <dbReference type="NCBI Taxonomy" id="395961"/>
    <lineage>
        <taxon>Bacteria</taxon>
        <taxon>Bacillati</taxon>
        <taxon>Cyanobacteriota</taxon>
        <taxon>Cyanophyceae</taxon>
        <taxon>Gomontiellales</taxon>
        <taxon>Cyanothecaceae</taxon>
        <taxon>Cyanothece</taxon>
    </lineage>
</organism>
<dbReference type="PRINTS" id="PR00081">
    <property type="entry name" value="GDHRDH"/>
</dbReference>
<protein>
    <submittedName>
        <fullName evidence="4">Short-chain dehydrogenase/reductase SDR</fullName>
    </submittedName>
</protein>
<accession>B8HZ83</accession>
<dbReference type="SUPFAM" id="SSF51735">
    <property type="entry name" value="NAD(P)-binding Rossmann-fold domains"/>
    <property type="match status" value="1"/>
</dbReference>
<evidence type="ECO:0000256" key="3">
    <source>
        <dbReference type="RuleBase" id="RU000363"/>
    </source>
</evidence>
<evidence type="ECO:0000256" key="1">
    <source>
        <dbReference type="ARBA" id="ARBA00006484"/>
    </source>
</evidence>